<evidence type="ECO:0000313" key="1">
    <source>
        <dbReference type="EMBL" id="JAA85496.1"/>
    </source>
</evidence>
<name>S4P1Z6_9NEOP</name>
<dbReference type="EMBL" id="GAIX01007064">
    <property type="protein sequence ID" value="JAA85496.1"/>
    <property type="molecule type" value="Transcribed_RNA"/>
</dbReference>
<dbReference type="AlphaFoldDB" id="S4P1Z6"/>
<reference evidence="1" key="1">
    <citation type="journal article" date="2013" name="BMC Genomics">
        <title>Unscrambling butterfly oogenesis.</title>
        <authorList>
            <person name="Carter J.M."/>
            <person name="Baker S.C."/>
            <person name="Pink R."/>
            <person name="Carter D.R."/>
            <person name="Collins A."/>
            <person name="Tomlin J."/>
            <person name="Gibbs M."/>
            <person name="Breuker C.J."/>
        </authorList>
    </citation>
    <scope>NUCLEOTIDE SEQUENCE</scope>
    <source>
        <tissue evidence="1">Ovary</tissue>
    </source>
</reference>
<sequence length="113" mass="12670">MLSVPGVNVREHLHIVVARLVAEPVHSQVPVVALGFRIIIQVCQLFTRYILHLILRGAFVSDDVTALQTHILRYPPAIPITFSTKIPLGQPINPHQHINSRRVDVHRVITAGR</sequence>
<accession>S4P1Z6</accession>
<proteinExistence type="predicted"/>
<organism evidence="1">
    <name type="scientific">Pararge aegeria</name>
    <name type="common">speckled wood butterfly</name>
    <dbReference type="NCBI Taxonomy" id="116150"/>
    <lineage>
        <taxon>Eukaryota</taxon>
        <taxon>Metazoa</taxon>
        <taxon>Ecdysozoa</taxon>
        <taxon>Arthropoda</taxon>
        <taxon>Hexapoda</taxon>
        <taxon>Insecta</taxon>
        <taxon>Pterygota</taxon>
        <taxon>Neoptera</taxon>
        <taxon>Endopterygota</taxon>
        <taxon>Lepidoptera</taxon>
        <taxon>Glossata</taxon>
        <taxon>Ditrysia</taxon>
        <taxon>Papilionoidea</taxon>
        <taxon>Nymphalidae</taxon>
        <taxon>Satyrinae</taxon>
        <taxon>Satyrini</taxon>
        <taxon>Parargina</taxon>
        <taxon>Pararge</taxon>
    </lineage>
</organism>
<protein>
    <submittedName>
        <fullName evidence="1">Uncharacterized protein</fullName>
    </submittedName>
</protein>
<reference evidence="1" key="2">
    <citation type="submission" date="2013-05" db="EMBL/GenBank/DDBJ databases">
        <authorList>
            <person name="Carter J.-M."/>
            <person name="Baker S.C."/>
            <person name="Pink R."/>
            <person name="Carter D.R.F."/>
            <person name="Collins A."/>
            <person name="Tomlin J."/>
            <person name="Gibbs M."/>
            <person name="Breuker C.J."/>
        </authorList>
    </citation>
    <scope>NUCLEOTIDE SEQUENCE</scope>
    <source>
        <tissue evidence="1">Ovary</tissue>
    </source>
</reference>